<dbReference type="EMBL" id="JARVKF010000052">
    <property type="protein sequence ID" value="KAK9423992.1"/>
    <property type="molecule type" value="Genomic_DNA"/>
</dbReference>
<organism evidence="2 3">
    <name type="scientific">Seiridium unicorne</name>
    <dbReference type="NCBI Taxonomy" id="138068"/>
    <lineage>
        <taxon>Eukaryota</taxon>
        <taxon>Fungi</taxon>
        <taxon>Dikarya</taxon>
        <taxon>Ascomycota</taxon>
        <taxon>Pezizomycotina</taxon>
        <taxon>Sordariomycetes</taxon>
        <taxon>Xylariomycetidae</taxon>
        <taxon>Amphisphaeriales</taxon>
        <taxon>Sporocadaceae</taxon>
        <taxon>Seiridium</taxon>
    </lineage>
</organism>
<sequence length="322" mass="36074">MPDPTLNGEEWDIAYTVLVSVFIFGLLPLSIISFITIRRKKDAARRGFLWLKLALILMLIGIILITAENIMLVLLNTQTVRGSLTTTHSYVEALSRLSGWGYFLLDLSCLSTFLAILDVALGILYCWDTGRKRQTLVRYIAYGLMIVEAILLLARFAGLQAWYTAYYGYLGNYRSSRGISFMSQLATWQKVTSATDIILGVASIALVGLVISVKVARQRVDHRQTATLTLVASILFCIRSLWPLVSAVMWLATMDELPDTWTLMLDAILGPWLQFTALVLLYVIGRKKLGGLWSTVQNFAASKQQYYGYGDQPVVHHSYGQP</sequence>
<gene>
    <name evidence="2" type="ORF">SUNI508_13844</name>
</gene>
<evidence type="ECO:0000256" key="1">
    <source>
        <dbReference type="SAM" id="Phobius"/>
    </source>
</evidence>
<feature type="transmembrane region" description="Helical" evidence="1">
    <location>
        <begin position="263"/>
        <end position="284"/>
    </location>
</feature>
<reference evidence="2 3" key="1">
    <citation type="journal article" date="2024" name="J. Plant Pathol.">
        <title>Sequence and assembly of the genome of Seiridium unicorne, isolate CBS 538.82, causal agent of cypress canker disease.</title>
        <authorList>
            <person name="Scali E."/>
            <person name="Rocca G.D."/>
            <person name="Danti R."/>
            <person name="Garbelotto M."/>
            <person name="Barberini S."/>
            <person name="Baroncelli R."/>
            <person name="Emiliani G."/>
        </authorList>
    </citation>
    <scope>NUCLEOTIDE SEQUENCE [LARGE SCALE GENOMIC DNA]</scope>
    <source>
        <strain evidence="2 3">BM-138-508</strain>
    </source>
</reference>
<name>A0ABR2VAQ8_9PEZI</name>
<feature type="transmembrane region" description="Helical" evidence="1">
    <location>
        <begin position="228"/>
        <end position="251"/>
    </location>
</feature>
<comment type="caution">
    <text evidence="2">The sequence shown here is derived from an EMBL/GenBank/DDBJ whole genome shotgun (WGS) entry which is preliminary data.</text>
</comment>
<accession>A0ABR2VAQ8</accession>
<protein>
    <submittedName>
        <fullName evidence="2">Uncharacterized protein</fullName>
    </submittedName>
</protein>
<evidence type="ECO:0000313" key="2">
    <source>
        <dbReference type="EMBL" id="KAK9423992.1"/>
    </source>
</evidence>
<evidence type="ECO:0000313" key="3">
    <source>
        <dbReference type="Proteomes" id="UP001408356"/>
    </source>
</evidence>
<dbReference type="Proteomes" id="UP001408356">
    <property type="component" value="Unassembled WGS sequence"/>
</dbReference>
<keyword evidence="1" id="KW-0812">Transmembrane</keyword>
<feature type="transmembrane region" description="Helical" evidence="1">
    <location>
        <begin position="13"/>
        <end position="37"/>
    </location>
</feature>
<keyword evidence="3" id="KW-1185">Reference proteome</keyword>
<keyword evidence="1" id="KW-1133">Transmembrane helix</keyword>
<feature type="transmembrane region" description="Helical" evidence="1">
    <location>
        <begin position="49"/>
        <end position="75"/>
    </location>
</feature>
<keyword evidence="1" id="KW-0472">Membrane</keyword>
<feature type="transmembrane region" description="Helical" evidence="1">
    <location>
        <begin position="197"/>
        <end position="216"/>
    </location>
</feature>
<feature type="transmembrane region" description="Helical" evidence="1">
    <location>
        <begin position="139"/>
        <end position="163"/>
    </location>
</feature>
<proteinExistence type="predicted"/>
<feature type="transmembrane region" description="Helical" evidence="1">
    <location>
        <begin position="100"/>
        <end position="127"/>
    </location>
</feature>